<dbReference type="InterPro" id="IPR029063">
    <property type="entry name" value="SAM-dependent_MTases_sf"/>
</dbReference>
<dbReference type="RefSeq" id="WP_377469324.1">
    <property type="nucleotide sequence ID" value="NZ_JBHLWN010000027.1"/>
</dbReference>
<sequence length="249" mass="27937">MHLLVKERSPYNEITVYETSELFGERGRFRVLEFGGNAVQGAVNLKAPAHIVLEYPRAVIHLMEYNLPSFNRLFMIGHGIGTIAGRYPERDVIVAEIDERVVTASRTLFGYTRDNIAIGDGRQLLSEQTPCRYDFIVVDAFTKAGTPVHLTSLQFAELAREKLALHGCLIMNLAGRPVGDKRMNAIGATLREAFRHVAAFVLPGRDADRREERNLLLVAGNREILYDPHSMAGFVQVELEQGYIIRDKG</sequence>
<organism evidence="2 3">
    <name type="scientific">Paenibacillus chartarius</name>
    <dbReference type="NCBI Taxonomy" id="747481"/>
    <lineage>
        <taxon>Bacteria</taxon>
        <taxon>Bacillati</taxon>
        <taxon>Bacillota</taxon>
        <taxon>Bacilli</taxon>
        <taxon>Bacillales</taxon>
        <taxon>Paenibacillaceae</taxon>
        <taxon>Paenibacillus</taxon>
    </lineage>
</organism>
<keyword evidence="3" id="KW-1185">Reference proteome</keyword>
<comment type="caution">
    <text evidence="2">The sequence shown here is derived from an EMBL/GenBank/DDBJ whole genome shotgun (WGS) entry which is preliminary data.</text>
</comment>
<name>A0ABV6DHT3_9BACL</name>
<dbReference type="Gene3D" id="3.40.50.150">
    <property type="entry name" value="Vaccinia Virus protein VP39"/>
    <property type="match status" value="1"/>
</dbReference>
<evidence type="ECO:0000313" key="3">
    <source>
        <dbReference type="Proteomes" id="UP001589776"/>
    </source>
</evidence>
<dbReference type="Pfam" id="PF01564">
    <property type="entry name" value="Spermine_synth"/>
    <property type="match status" value="1"/>
</dbReference>
<dbReference type="SUPFAM" id="SSF53335">
    <property type="entry name" value="S-adenosyl-L-methionine-dependent methyltransferases"/>
    <property type="match status" value="1"/>
</dbReference>
<evidence type="ECO:0000256" key="1">
    <source>
        <dbReference type="ARBA" id="ARBA00023115"/>
    </source>
</evidence>
<gene>
    <name evidence="2" type="ORF">ACFFK0_07015</name>
</gene>
<keyword evidence="1" id="KW-0620">Polyamine biosynthesis</keyword>
<proteinExistence type="predicted"/>
<accession>A0ABV6DHT3</accession>
<reference evidence="2 3" key="1">
    <citation type="submission" date="2024-09" db="EMBL/GenBank/DDBJ databases">
        <authorList>
            <person name="Sun Q."/>
            <person name="Mori K."/>
        </authorList>
    </citation>
    <scope>NUCLEOTIDE SEQUENCE [LARGE SCALE GENOMIC DNA]</scope>
    <source>
        <strain evidence="2 3">CCM 7759</strain>
    </source>
</reference>
<evidence type="ECO:0000313" key="2">
    <source>
        <dbReference type="EMBL" id="MFC0212209.1"/>
    </source>
</evidence>
<dbReference type="EMBL" id="JBHLWN010000027">
    <property type="protein sequence ID" value="MFC0212209.1"/>
    <property type="molecule type" value="Genomic_DNA"/>
</dbReference>
<dbReference type="Proteomes" id="UP001589776">
    <property type="component" value="Unassembled WGS sequence"/>
</dbReference>
<dbReference type="PANTHER" id="PTHR43317">
    <property type="entry name" value="THERMOSPERMINE SYNTHASE ACAULIS5"/>
    <property type="match status" value="1"/>
</dbReference>
<dbReference type="NCBIfam" id="NF037959">
    <property type="entry name" value="MFS_SpdSyn"/>
    <property type="match status" value="1"/>
</dbReference>
<protein>
    <submittedName>
        <fullName evidence="2">Spermidine synthase</fullName>
    </submittedName>
</protein>
<dbReference type="PANTHER" id="PTHR43317:SF1">
    <property type="entry name" value="THERMOSPERMINE SYNTHASE ACAULIS5"/>
    <property type="match status" value="1"/>
</dbReference>